<evidence type="ECO:0000313" key="1">
    <source>
        <dbReference type="EMBL" id="KAK7266145.1"/>
    </source>
</evidence>
<protein>
    <submittedName>
        <fullName evidence="1">Uncharacterized protein</fullName>
    </submittedName>
</protein>
<evidence type="ECO:0000313" key="2">
    <source>
        <dbReference type="Proteomes" id="UP001372338"/>
    </source>
</evidence>
<gene>
    <name evidence="1" type="ORF">RIF29_18785</name>
</gene>
<reference evidence="1 2" key="1">
    <citation type="submission" date="2024-01" db="EMBL/GenBank/DDBJ databases">
        <title>The genomes of 5 underutilized Papilionoideae crops provide insights into root nodulation and disease resistanc.</title>
        <authorList>
            <person name="Yuan L."/>
        </authorList>
    </citation>
    <scope>NUCLEOTIDE SEQUENCE [LARGE SCALE GENOMIC DNA]</scope>
    <source>
        <strain evidence="1">ZHUSHIDOU_FW_LH</strain>
        <tissue evidence="1">Leaf</tissue>
    </source>
</reference>
<accession>A0AAN9F2S5</accession>
<dbReference type="PANTHER" id="PTHR47076">
    <property type="entry name" value="NHL DOMAIN PROTEIN"/>
    <property type="match status" value="1"/>
</dbReference>
<dbReference type="AlphaFoldDB" id="A0AAN9F2S5"/>
<organism evidence="1 2">
    <name type="scientific">Crotalaria pallida</name>
    <name type="common">Smooth rattlebox</name>
    <name type="synonym">Crotalaria striata</name>
    <dbReference type="NCBI Taxonomy" id="3830"/>
    <lineage>
        <taxon>Eukaryota</taxon>
        <taxon>Viridiplantae</taxon>
        <taxon>Streptophyta</taxon>
        <taxon>Embryophyta</taxon>
        <taxon>Tracheophyta</taxon>
        <taxon>Spermatophyta</taxon>
        <taxon>Magnoliopsida</taxon>
        <taxon>eudicotyledons</taxon>
        <taxon>Gunneridae</taxon>
        <taxon>Pentapetalae</taxon>
        <taxon>rosids</taxon>
        <taxon>fabids</taxon>
        <taxon>Fabales</taxon>
        <taxon>Fabaceae</taxon>
        <taxon>Papilionoideae</taxon>
        <taxon>50 kb inversion clade</taxon>
        <taxon>genistoids sensu lato</taxon>
        <taxon>core genistoids</taxon>
        <taxon>Crotalarieae</taxon>
        <taxon>Crotalaria</taxon>
    </lineage>
</organism>
<name>A0AAN9F2S5_CROPI</name>
<proteinExistence type="predicted"/>
<dbReference type="EMBL" id="JAYWIO010000004">
    <property type="protein sequence ID" value="KAK7266145.1"/>
    <property type="molecule type" value="Genomic_DNA"/>
</dbReference>
<keyword evidence="2" id="KW-1185">Reference proteome</keyword>
<dbReference type="Proteomes" id="UP001372338">
    <property type="component" value="Unassembled WGS sequence"/>
</dbReference>
<sequence>MSSATMSPNRGCFCIPCFHHKTTPFSFDRILSPSSKTEARWWARGYKKVLELKTFLRRFFDKQKRTVSFNYDPLSYALNFDDGFNGDDGEDGYGGFSARFASVSRHGKEKDDNGGHVRGTFDSFGSTVNERAEAEGANF</sequence>
<dbReference type="PANTHER" id="PTHR47076:SF1">
    <property type="entry name" value="NHL DOMAIN PROTEIN"/>
    <property type="match status" value="1"/>
</dbReference>
<comment type="caution">
    <text evidence="1">The sequence shown here is derived from an EMBL/GenBank/DDBJ whole genome shotgun (WGS) entry which is preliminary data.</text>
</comment>